<gene>
    <name evidence="1" type="ORF">ACFP3R_32145</name>
</gene>
<evidence type="ECO:0000313" key="1">
    <source>
        <dbReference type="EMBL" id="MFC6093942.1"/>
    </source>
</evidence>
<keyword evidence="2" id="KW-1185">Reference proteome</keyword>
<comment type="caution">
    <text evidence="1">The sequence shown here is derived from an EMBL/GenBank/DDBJ whole genome shotgun (WGS) entry which is preliminary data.</text>
</comment>
<protein>
    <submittedName>
        <fullName evidence="1">Uncharacterized protein</fullName>
    </submittedName>
</protein>
<organism evidence="1 2">
    <name type="scientific">Saccharothrix lopnurensis</name>
    <dbReference type="NCBI Taxonomy" id="1670621"/>
    <lineage>
        <taxon>Bacteria</taxon>
        <taxon>Bacillati</taxon>
        <taxon>Actinomycetota</taxon>
        <taxon>Actinomycetes</taxon>
        <taxon>Pseudonocardiales</taxon>
        <taxon>Pseudonocardiaceae</taxon>
        <taxon>Saccharothrix</taxon>
    </lineage>
</organism>
<accession>A0ABW1PGB0</accession>
<proteinExistence type="predicted"/>
<sequence>MVDAVEPVVVGNVRRLAGDRYPRHDLPGVAAAPREVSAEPVGLLKGAALVGDPIAVPPVLFHLLWRRELHVGLSPPPHTRAVVSR</sequence>
<reference evidence="2" key="1">
    <citation type="journal article" date="2019" name="Int. J. Syst. Evol. Microbiol.">
        <title>The Global Catalogue of Microorganisms (GCM) 10K type strain sequencing project: providing services to taxonomists for standard genome sequencing and annotation.</title>
        <authorList>
            <consortium name="The Broad Institute Genomics Platform"/>
            <consortium name="The Broad Institute Genome Sequencing Center for Infectious Disease"/>
            <person name="Wu L."/>
            <person name="Ma J."/>
        </authorList>
    </citation>
    <scope>NUCLEOTIDE SEQUENCE [LARGE SCALE GENOMIC DNA]</scope>
    <source>
        <strain evidence="2">CGMCC 4.7246</strain>
    </source>
</reference>
<dbReference type="Proteomes" id="UP001596220">
    <property type="component" value="Unassembled WGS sequence"/>
</dbReference>
<dbReference type="EMBL" id="JBHSQO010000052">
    <property type="protein sequence ID" value="MFC6093942.1"/>
    <property type="molecule type" value="Genomic_DNA"/>
</dbReference>
<dbReference type="RefSeq" id="WP_380641619.1">
    <property type="nucleotide sequence ID" value="NZ_JBHSQO010000052.1"/>
</dbReference>
<evidence type="ECO:0000313" key="2">
    <source>
        <dbReference type="Proteomes" id="UP001596220"/>
    </source>
</evidence>
<name>A0ABW1PGB0_9PSEU</name>